<sequence length="60" mass="7041">MDVEGVKSLSIVDYVLTWKEEKRALEGDKLTLLSPPLRRQPIVLDPNDNYTFIQKKRKRV</sequence>
<dbReference type="AlphaFoldDB" id="A0A9P1EG13"/>
<reference evidence="1" key="1">
    <citation type="submission" date="2022-07" db="EMBL/GenBank/DDBJ databases">
        <authorList>
            <person name="Macas J."/>
            <person name="Novak P."/>
            <person name="Neumann P."/>
        </authorList>
    </citation>
    <scope>NUCLEOTIDE SEQUENCE</scope>
</reference>
<keyword evidence="2" id="KW-1185">Reference proteome</keyword>
<dbReference type="Proteomes" id="UP001152484">
    <property type="component" value="Unassembled WGS sequence"/>
</dbReference>
<organism evidence="1 2">
    <name type="scientific">Cuscuta europaea</name>
    <name type="common">European dodder</name>
    <dbReference type="NCBI Taxonomy" id="41803"/>
    <lineage>
        <taxon>Eukaryota</taxon>
        <taxon>Viridiplantae</taxon>
        <taxon>Streptophyta</taxon>
        <taxon>Embryophyta</taxon>
        <taxon>Tracheophyta</taxon>
        <taxon>Spermatophyta</taxon>
        <taxon>Magnoliopsida</taxon>
        <taxon>eudicotyledons</taxon>
        <taxon>Gunneridae</taxon>
        <taxon>Pentapetalae</taxon>
        <taxon>asterids</taxon>
        <taxon>lamiids</taxon>
        <taxon>Solanales</taxon>
        <taxon>Convolvulaceae</taxon>
        <taxon>Cuscuteae</taxon>
        <taxon>Cuscuta</taxon>
        <taxon>Cuscuta subgen. Cuscuta</taxon>
    </lineage>
</organism>
<evidence type="ECO:0000313" key="2">
    <source>
        <dbReference type="Proteomes" id="UP001152484"/>
    </source>
</evidence>
<evidence type="ECO:0000313" key="1">
    <source>
        <dbReference type="EMBL" id="CAH9103852.1"/>
    </source>
</evidence>
<protein>
    <submittedName>
        <fullName evidence="1">Uncharacterized protein</fullName>
    </submittedName>
</protein>
<accession>A0A9P1EG13</accession>
<name>A0A9P1EG13_CUSEU</name>
<gene>
    <name evidence="1" type="ORF">CEURO_LOCUS16298</name>
</gene>
<dbReference type="OrthoDB" id="1304467at2759"/>
<proteinExistence type="predicted"/>
<dbReference type="EMBL" id="CAMAPE010000045">
    <property type="protein sequence ID" value="CAH9103852.1"/>
    <property type="molecule type" value="Genomic_DNA"/>
</dbReference>
<comment type="caution">
    <text evidence="1">The sequence shown here is derived from an EMBL/GenBank/DDBJ whole genome shotgun (WGS) entry which is preliminary data.</text>
</comment>